<dbReference type="InterPro" id="IPR001268">
    <property type="entry name" value="NADH_UbQ_OxRdtase_30kDa_su"/>
</dbReference>
<dbReference type="PANTHER" id="PTHR10884:SF14">
    <property type="entry name" value="NADH DEHYDROGENASE [UBIQUINONE] IRON-SULFUR PROTEIN 3, MITOCHONDRIAL"/>
    <property type="match status" value="1"/>
</dbReference>
<gene>
    <name evidence="4" type="primary">hycE_1</name>
    <name evidence="4" type="ORF">BWX89_01414</name>
</gene>
<feature type="region of interest" description="Disordered" evidence="2">
    <location>
        <begin position="130"/>
        <end position="156"/>
    </location>
</feature>
<comment type="similarity">
    <text evidence="1">Belongs to the complex I 30 kDa subunit family.</text>
</comment>
<evidence type="ECO:0000256" key="2">
    <source>
        <dbReference type="SAM" id="MobiDB-lite"/>
    </source>
</evidence>
<proteinExistence type="inferred from homology"/>
<feature type="compositionally biased region" description="Basic and acidic residues" evidence="2">
    <location>
        <begin position="138"/>
        <end position="156"/>
    </location>
</feature>
<comment type="caution">
    <text evidence="4">The sequence shown here is derived from an EMBL/GenBank/DDBJ whole genome shotgun (WGS) entry which is preliminary data.</text>
</comment>
<evidence type="ECO:0000313" key="4">
    <source>
        <dbReference type="EMBL" id="OQB72233.1"/>
    </source>
</evidence>
<dbReference type="AlphaFoldDB" id="A0A1V6C5Q0"/>
<protein>
    <submittedName>
        <fullName evidence="4">Formate hydrogenlyase subunit 5</fullName>
    </submittedName>
</protein>
<dbReference type="Pfam" id="PF00329">
    <property type="entry name" value="Complex1_30kDa"/>
    <property type="match status" value="1"/>
</dbReference>
<reference evidence="4" key="1">
    <citation type="submission" date="2017-02" db="EMBL/GenBank/DDBJ databases">
        <title>Delving into the versatile metabolic prowess of the omnipresent phylum Bacteroidetes.</title>
        <authorList>
            <person name="Nobu M.K."/>
            <person name="Mei R."/>
            <person name="Narihiro T."/>
            <person name="Kuroda K."/>
            <person name="Liu W.-T."/>
        </authorList>
    </citation>
    <scope>NUCLEOTIDE SEQUENCE</scope>
    <source>
        <strain evidence="4">ADurb.Bin131</strain>
    </source>
</reference>
<organism evidence="4">
    <name type="scientific">candidate division TA06 bacterium ADurb.Bin131</name>
    <dbReference type="NCBI Taxonomy" id="1852827"/>
    <lineage>
        <taxon>Bacteria</taxon>
        <taxon>Bacteria division TA06</taxon>
    </lineage>
</organism>
<dbReference type="EMBL" id="MWDQ01000137">
    <property type="protein sequence ID" value="OQB72233.1"/>
    <property type="molecule type" value="Genomic_DNA"/>
</dbReference>
<dbReference type="PANTHER" id="PTHR10884">
    <property type="entry name" value="NADH DEHYDROGENASE UBIQUINONE IRON-SULFUR PROTEIN 3"/>
    <property type="match status" value="1"/>
</dbReference>
<evidence type="ECO:0000256" key="1">
    <source>
        <dbReference type="ARBA" id="ARBA00007569"/>
    </source>
</evidence>
<feature type="domain" description="NADH:ubiquinone oxidoreductase 30kDa subunit" evidence="3">
    <location>
        <begin position="31"/>
        <end position="145"/>
    </location>
</feature>
<dbReference type="GO" id="GO:0008137">
    <property type="term" value="F:NADH dehydrogenase (ubiquinone) activity"/>
    <property type="evidence" value="ECO:0007669"/>
    <property type="project" value="InterPro"/>
</dbReference>
<dbReference type="Gene3D" id="3.30.460.80">
    <property type="entry name" value="NADH:ubiquinone oxidoreductase, 30kDa subunit"/>
    <property type="match status" value="1"/>
</dbReference>
<accession>A0A1V6C5Q0</accession>
<evidence type="ECO:0000259" key="3">
    <source>
        <dbReference type="Pfam" id="PF00329"/>
    </source>
</evidence>
<dbReference type="InterPro" id="IPR037232">
    <property type="entry name" value="NADH_quin_OxRdtase_su_C/D-like"/>
</dbReference>
<name>A0A1V6C5Q0_UNCT6</name>
<dbReference type="SUPFAM" id="SSF143243">
    <property type="entry name" value="Nqo5-like"/>
    <property type="match status" value="1"/>
</dbReference>
<dbReference type="Proteomes" id="UP000485562">
    <property type="component" value="Unassembled WGS sequence"/>
</dbReference>
<sequence>MTQNIVDKIKESLGDKIIEIKTPADRRVFFTVSADNLLKVIEILGNDFGFRHLSTITGIDTVKNFEILYHFAISQVSLTIRVIISRENPEIPSICRLIPGAVLYEREIQDLLGITVKNIPDPRPIVLPDDWPSGNYPLRKDWNYEPPEEKIPGEKK</sequence>